<dbReference type="Proteomes" id="UP000035540">
    <property type="component" value="Chromosome"/>
</dbReference>
<evidence type="ECO:0000256" key="5">
    <source>
        <dbReference type="ARBA" id="ARBA00022842"/>
    </source>
</evidence>
<dbReference type="GO" id="GO:0005737">
    <property type="term" value="C:cytoplasm"/>
    <property type="evidence" value="ECO:0007669"/>
    <property type="project" value="TreeGrafter"/>
</dbReference>
<evidence type="ECO:0000256" key="1">
    <source>
        <dbReference type="ARBA" id="ARBA00003814"/>
    </source>
</evidence>
<feature type="binding site" evidence="10">
    <location>
        <position position="68"/>
    </location>
    <ligand>
        <name>Mg(2+)</name>
        <dbReference type="ChEBI" id="CHEBI:18420"/>
    </ligand>
</feature>
<dbReference type="PATRIC" id="fig|136857.5.peg.1284"/>
<dbReference type="EC" id="2.5.1.3" evidence="10"/>
<name>A0A0G3H5S0_9CORY</name>
<dbReference type="Pfam" id="PF02581">
    <property type="entry name" value="TMP-TENI"/>
    <property type="match status" value="1"/>
</dbReference>
<feature type="binding site" evidence="10">
    <location>
        <position position="168"/>
    </location>
    <ligand>
        <name>2-[(2R,5Z)-2-carboxy-4-methylthiazol-5(2H)-ylidene]ethyl phosphate</name>
        <dbReference type="ChEBI" id="CHEBI:62899"/>
    </ligand>
</feature>
<dbReference type="AlphaFoldDB" id="A0A0G3H5S0"/>
<comment type="similarity">
    <text evidence="10 11">Belongs to the thiamine-phosphate synthase family.</text>
</comment>
<dbReference type="OrthoDB" id="3243336at2"/>
<dbReference type="PANTHER" id="PTHR20857:SF23">
    <property type="entry name" value="THIAMINE BIOSYNTHETIC BIFUNCTIONAL ENZYME"/>
    <property type="match status" value="1"/>
</dbReference>
<dbReference type="Gene3D" id="3.20.20.70">
    <property type="entry name" value="Aldolase class I"/>
    <property type="match status" value="1"/>
</dbReference>
<comment type="catalytic activity">
    <reaction evidence="8 10 11">
        <text>2-(2-carboxy-4-methylthiazol-5-yl)ethyl phosphate + 4-amino-2-methyl-5-(diphosphooxymethyl)pyrimidine + 2 H(+) = thiamine phosphate + CO2 + diphosphate</text>
        <dbReference type="Rhea" id="RHEA:47848"/>
        <dbReference type="ChEBI" id="CHEBI:15378"/>
        <dbReference type="ChEBI" id="CHEBI:16526"/>
        <dbReference type="ChEBI" id="CHEBI:33019"/>
        <dbReference type="ChEBI" id="CHEBI:37575"/>
        <dbReference type="ChEBI" id="CHEBI:57841"/>
        <dbReference type="ChEBI" id="CHEBI:62890"/>
        <dbReference type="EC" id="2.5.1.3"/>
    </reaction>
</comment>
<comment type="catalytic activity">
    <reaction evidence="7 10 11">
        <text>4-methyl-5-(2-phosphooxyethyl)-thiazole + 4-amino-2-methyl-5-(diphosphooxymethyl)pyrimidine + H(+) = thiamine phosphate + diphosphate</text>
        <dbReference type="Rhea" id="RHEA:22328"/>
        <dbReference type="ChEBI" id="CHEBI:15378"/>
        <dbReference type="ChEBI" id="CHEBI:33019"/>
        <dbReference type="ChEBI" id="CHEBI:37575"/>
        <dbReference type="ChEBI" id="CHEBI:57841"/>
        <dbReference type="ChEBI" id="CHEBI:58296"/>
        <dbReference type="EC" id="2.5.1.3"/>
    </reaction>
</comment>
<evidence type="ECO:0000256" key="8">
    <source>
        <dbReference type="ARBA" id="ARBA00047851"/>
    </source>
</evidence>
<evidence type="ECO:0000256" key="4">
    <source>
        <dbReference type="ARBA" id="ARBA00022723"/>
    </source>
</evidence>
<comment type="function">
    <text evidence="1 10">Condenses 4-methyl-5-(beta-hydroxyethyl)thiazole monophosphate (THZ-P) and 2-methyl-4-amino-5-hydroxymethyl pyrimidine pyrophosphate (HMP-PP) to form thiamine monophosphate (TMP).</text>
</comment>
<gene>
    <name evidence="10" type="primary">thiE</name>
    <name evidence="14" type="ORF">CTEST_06465</name>
</gene>
<dbReference type="STRING" id="136857.CTEST_06465"/>
<comment type="cofactor">
    <cofactor evidence="10">
        <name>Mg(2+)</name>
        <dbReference type="ChEBI" id="CHEBI:18420"/>
    </cofactor>
    <text evidence="10">Binds 1 Mg(2+) ion per subunit.</text>
</comment>
<organism evidence="14 15">
    <name type="scientific">Corynebacterium testudinoris</name>
    <dbReference type="NCBI Taxonomy" id="136857"/>
    <lineage>
        <taxon>Bacteria</taxon>
        <taxon>Bacillati</taxon>
        <taxon>Actinomycetota</taxon>
        <taxon>Actinomycetes</taxon>
        <taxon>Mycobacteriales</taxon>
        <taxon>Corynebacteriaceae</taxon>
        <taxon>Corynebacterium</taxon>
    </lineage>
</organism>
<evidence type="ECO:0000256" key="3">
    <source>
        <dbReference type="ARBA" id="ARBA00022679"/>
    </source>
</evidence>
<evidence type="ECO:0000256" key="11">
    <source>
        <dbReference type="RuleBase" id="RU003826"/>
    </source>
</evidence>
<feature type="binding site" evidence="10">
    <location>
        <position position="67"/>
    </location>
    <ligand>
        <name>4-amino-2-methyl-5-(diphosphooxymethyl)pyrimidine</name>
        <dbReference type="ChEBI" id="CHEBI:57841"/>
    </ligand>
</feature>
<feature type="binding site" evidence="10">
    <location>
        <position position="137"/>
    </location>
    <ligand>
        <name>4-amino-2-methyl-5-(diphosphooxymethyl)pyrimidine</name>
        <dbReference type="ChEBI" id="CHEBI:57841"/>
    </ligand>
</feature>
<reference evidence="15" key="2">
    <citation type="submission" date="2015-05" db="EMBL/GenBank/DDBJ databases">
        <title>Complete genome sequence of Corynebacterium testudinoris DSM 44614, recovered from necrotic lesions in the mouth of a tortoise.</title>
        <authorList>
            <person name="Ruckert C."/>
            <person name="Albersmeier A."/>
            <person name="Winkler A."/>
            <person name="Tauch A."/>
        </authorList>
    </citation>
    <scope>NUCLEOTIDE SEQUENCE [LARGE SCALE GENOMIC DNA]</scope>
    <source>
        <strain evidence="15">DSM 44614</strain>
    </source>
</reference>
<keyword evidence="6 10" id="KW-0784">Thiamine biosynthesis</keyword>
<reference evidence="14 15" key="1">
    <citation type="journal article" date="2015" name="Genome Announc.">
        <title>Complete Genome Sequence of the Type Strain Corynebacterium testudinoris DSM 44614, Recovered from Necrotic Lesions in the Mouth of a Tortoise.</title>
        <authorList>
            <person name="Ruckert C."/>
            <person name="Kriete M."/>
            <person name="Jaenicke S."/>
            <person name="Winkler A."/>
            <person name="Tauch A."/>
        </authorList>
    </citation>
    <scope>NUCLEOTIDE SEQUENCE [LARGE SCALE GENOMIC DNA]</scope>
    <source>
        <strain evidence="14 15">DSM 44614</strain>
    </source>
</reference>
<feature type="binding site" evidence="10">
    <location>
        <begin position="188"/>
        <end position="189"/>
    </location>
    <ligand>
        <name>2-[(2R,5Z)-2-carboxy-4-methylthiazol-5(2H)-ylidene]ethyl phosphate</name>
        <dbReference type="ChEBI" id="CHEBI:62899"/>
    </ligand>
</feature>
<feature type="domain" description="Thiamine phosphate synthase/TenI" evidence="13">
    <location>
        <begin position="7"/>
        <end position="191"/>
    </location>
</feature>
<evidence type="ECO:0000256" key="2">
    <source>
        <dbReference type="ARBA" id="ARBA00005165"/>
    </source>
</evidence>
<evidence type="ECO:0000256" key="10">
    <source>
        <dbReference type="HAMAP-Rule" id="MF_00097"/>
    </source>
</evidence>
<dbReference type="HAMAP" id="MF_00097">
    <property type="entry name" value="TMP_synthase"/>
    <property type="match status" value="1"/>
</dbReference>
<dbReference type="KEGG" id="cted:CTEST_06465"/>
<dbReference type="GO" id="GO:0009229">
    <property type="term" value="P:thiamine diphosphate biosynthetic process"/>
    <property type="evidence" value="ECO:0007669"/>
    <property type="project" value="UniProtKB-UniRule"/>
</dbReference>
<dbReference type="PANTHER" id="PTHR20857">
    <property type="entry name" value="THIAMINE-PHOSPHATE PYROPHOSPHORYLASE"/>
    <property type="match status" value="1"/>
</dbReference>
<dbReference type="SUPFAM" id="SSF51391">
    <property type="entry name" value="Thiamin phosphate synthase"/>
    <property type="match status" value="1"/>
</dbReference>
<keyword evidence="4 10" id="KW-0479">Metal-binding</keyword>
<feature type="binding site" evidence="10">
    <location>
        <begin position="36"/>
        <end position="40"/>
    </location>
    <ligand>
        <name>4-amino-2-methyl-5-(diphosphooxymethyl)pyrimidine</name>
        <dbReference type="ChEBI" id="CHEBI:57841"/>
    </ligand>
</feature>
<protein>
    <recommendedName>
        <fullName evidence="10">Thiamine-phosphate synthase</fullName>
        <shortName evidence="10">TP synthase</shortName>
        <shortName evidence="10">TPS</shortName>
        <ecNumber evidence="10">2.5.1.3</ecNumber>
    </recommendedName>
    <alternativeName>
        <fullName evidence="10">Thiamine-phosphate pyrophosphorylase</fullName>
        <shortName evidence="10">TMP pyrophosphorylase</shortName>
        <shortName evidence="10">TMP-PPase</shortName>
    </alternativeName>
</protein>
<dbReference type="GO" id="GO:0009228">
    <property type="term" value="P:thiamine biosynthetic process"/>
    <property type="evidence" value="ECO:0007669"/>
    <property type="project" value="UniProtKB-KW"/>
</dbReference>
<sequence length="210" mass="21897">MTVDWGLYLVTDPDMSDRRVVDVVADAVAGGVSVVQLRDKVSSDEELEATAREVLDVVGPQVPLFINDRVEVARRVGCHLHLGQDDMPLARARRILGPEPMIGLSIGSHAEFDRLLGCAPPFPSVVGIGPVFDTSTKADAPAGLGLPLATELASRAQEVGIPAVAIGGIQQATAGGFSGSSWDGICVVSAIMAAPDPRTAAHQLREASTL</sequence>
<evidence type="ECO:0000256" key="12">
    <source>
        <dbReference type="RuleBase" id="RU004253"/>
    </source>
</evidence>
<comment type="pathway">
    <text evidence="2 10 12">Cofactor biosynthesis; thiamine diphosphate biosynthesis; thiamine phosphate from 4-amino-2-methyl-5-diphosphomethylpyrimidine and 4-methyl-5-(2-phosphoethyl)-thiazole: step 1/1.</text>
</comment>
<feature type="binding site" evidence="10">
    <location>
        <begin position="134"/>
        <end position="136"/>
    </location>
    <ligand>
        <name>2-[(2R,5Z)-2-carboxy-4-methylthiazol-5(2H)-ylidene]ethyl phosphate</name>
        <dbReference type="ChEBI" id="CHEBI:62899"/>
    </ligand>
</feature>
<keyword evidence="15" id="KW-1185">Reference proteome</keyword>
<comment type="catalytic activity">
    <reaction evidence="9 10 11">
        <text>2-[(2R,5Z)-2-carboxy-4-methylthiazol-5(2H)-ylidene]ethyl phosphate + 4-amino-2-methyl-5-(diphosphooxymethyl)pyrimidine + 2 H(+) = thiamine phosphate + CO2 + diphosphate</text>
        <dbReference type="Rhea" id="RHEA:47844"/>
        <dbReference type="ChEBI" id="CHEBI:15378"/>
        <dbReference type="ChEBI" id="CHEBI:16526"/>
        <dbReference type="ChEBI" id="CHEBI:33019"/>
        <dbReference type="ChEBI" id="CHEBI:37575"/>
        <dbReference type="ChEBI" id="CHEBI:57841"/>
        <dbReference type="ChEBI" id="CHEBI:62899"/>
        <dbReference type="EC" id="2.5.1.3"/>
    </reaction>
</comment>
<dbReference type="NCBIfam" id="TIGR00693">
    <property type="entry name" value="thiE"/>
    <property type="match status" value="1"/>
</dbReference>
<keyword evidence="5 10" id="KW-0460">Magnesium</keyword>
<keyword evidence="3 10" id="KW-0808">Transferase</keyword>
<dbReference type="UniPathway" id="UPA00060">
    <property type="reaction ID" value="UER00141"/>
</dbReference>
<dbReference type="GO" id="GO:0004789">
    <property type="term" value="F:thiamine-phosphate diphosphorylase activity"/>
    <property type="evidence" value="ECO:0007669"/>
    <property type="project" value="UniProtKB-UniRule"/>
</dbReference>
<evidence type="ECO:0000256" key="9">
    <source>
        <dbReference type="ARBA" id="ARBA00047883"/>
    </source>
</evidence>
<dbReference type="InterPro" id="IPR013785">
    <property type="entry name" value="Aldolase_TIM"/>
</dbReference>
<dbReference type="InterPro" id="IPR034291">
    <property type="entry name" value="TMP_synthase"/>
</dbReference>
<dbReference type="GO" id="GO:0000287">
    <property type="term" value="F:magnesium ion binding"/>
    <property type="evidence" value="ECO:0007669"/>
    <property type="project" value="UniProtKB-UniRule"/>
</dbReference>
<feature type="binding site" evidence="10">
    <location>
        <position position="86"/>
    </location>
    <ligand>
        <name>Mg(2+)</name>
        <dbReference type="ChEBI" id="CHEBI:18420"/>
    </ligand>
</feature>
<accession>A0A0G3H5S0</accession>
<evidence type="ECO:0000313" key="14">
    <source>
        <dbReference type="EMBL" id="AKK08731.1"/>
    </source>
</evidence>
<evidence type="ECO:0000259" key="13">
    <source>
        <dbReference type="Pfam" id="PF02581"/>
    </source>
</evidence>
<dbReference type="EMBL" id="CP011545">
    <property type="protein sequence ID" value="AKK08731.1"/>
    <property type="molecule type" value="Genomic_DNA"/>
</dbReference>
<dbReference type="InterPro" id="IPR022998">
    <property type="entry name" value="ThiamineP_synth_TenI"/>
</dbReference>
<evidence type="ECO:0000313" key="15">
    <source>
        <dbReference type="Proteomes" id="UP000035540"/>
    </source>
</evidence>
<dbReference type="InterPro" id="IPR036206">
    <property type="entry name" value="ThiamineP_synth_sf"/>
</dbReference>
<dbReference type="CDD" id="cd00564">
    <property type="entry name" value="TMP_TenI"/>
    <property type="match status" value="1"/>
</dbReference>
<proteinExistence type="inferred from homology"/>
<feature type="binding site" evidence="10">
    <location>
        <position position="105"/>
    </location>
    <ligand>
        <name>4-amino-2-methyl-5-(diphosphooxymethyl)pyrimidine</name>
        <dbReference type="ChEBI" id="CHEBI:57841"/>
    </ligand>
</feature>
<evidence type="ECO:0000256" key="7">
    <source>
        <dbReference type="ARBA" id="ARBA00047334"/>
    </source>
</evidence>
<evidence type="ECO:0000256" key="6">
    <source>
        <dbReference type="ARBA" id="ARBA00022977"/>
    </source>
</evidence>